<dbReference type="AlphaFoldDB" id="A0A399J0S9"/>
<keyword evidence="3" id="KW-0547">Nucleotide-binding</keyword>
<evidence type="ECO:0000256" key="6">
    <source>
        <dbReference type="ARBA" id="ARBA00023277"/>
    </source>
</evidence>
<evidence type="ECO:0000256" key="5">
    <source>
        <dbReference type="ARBA" id="ARBA00022840"/>
    </source>
</evidence>
<dbReference type="RefSeq" id="WP_119398771.1">
    <property type="nucleotide sequence ID" value="NZ_QWJJ01000007.1"/>
</dbReference>
<feature type="domain" description="Four-carbon acid sugar kinase nucleotide binding" evidence="8">
    <location>
        <begin position="253"/>
        <end position="400"/>
    </location>
</feature>
<keyword evidence="2" id="KW-0808">Transferase</keyword>
<dbReference type="InterPro" id="IPR042213">
    <property type="entry name" value="NBD_C_sf"/>
</dbReference>
<evidence type="ECO:0000256" key="1">
    <source>
        <dbReference type="ARBA" id="ARBA00005715"/>
    </source>
</evidence>
<dbReference type="SUPFAM" id="SSF142764">
    <property type="entry name" value="YgbK-like"/>
    <property type="match status" value="1"/>
</dbReference>
<evidence type="ECO:0000256" key="2">
    <source>
        <dbReference type="ARBA" id="ARBA00022679"/>
    </source>
</evidence>
<evidence type="ECO:0000256" key="3">
    <source>
        <dbReference type="ARBA" id="ARBA00022741"/>
    </source>
</evidence>
<keyword evidence="6" id="KW-0119">Carbohydrate metabolism</keyword>
<evidence type="ECO:0000313" key="10">
    <source>
        <dbReference type="Proteomes" id="UP000265848"/>
    </source>
</evidence>
<dbReference type="Pfam" id="PF07005">
    <property type="entry name" value="SBD_N"/>
    <property type="match status" value="1"/>
</dbReference>
<keyword evidence="10" id="KW-1185">Reference proteome</keyword>
<evidence type="ECO:0000259" key="7">
    <source>
        <dbReference type="Pfam" id="PF07005"/>
    </source>
</evidence>
<dbReference type="InterPro" id="IPR010737">
    <property type="entry name" value="4-carb_acid_sugar_kinase_N"/>
</dbReference>
<protein>
    <submittedName>
        <fullName evidence="9">Four-carbon acid sugar kinase family protein</fullName>
    </submittedName>
</protein>
<comment type="caution">
    <text evidence="9">The sequence shown here is derived from an EMBL/GenBank/DDBJ whole genome shotgun (WGS) entry which is preliminary data.</text>
</comment>
<dbReference type="Gene3D" id="3.40.50.10840">
    <property type="entry name" value="Putative sugar-binding, N-terminal domain"/>
    <property type="match status" value="1"/>
</dbReference>
<dbReference type="EMBL" id="QWJJ01000007">
    <property type="protein sequence ID" value="RII38861.1"/>
    <property type="molecule type" value="Genomic_DNA"/>
</dbReference>
<proteinExistence type="inferred from homology"/>
<reference evidence="9 10" key="1">
    <citation type="submission" date="2018-08" db="EMBL/GenBank/DDBJ databases">
        <title>Pseudooceanicola sediminis CY03 in the family Rhodobacteracea.</title>
        <authorList>
            <person name="Zhang Y.-J."/>
        </authorList>
    </citation>
    <scope>NUCLEOTIDE SEQUENCE [LARGE SCALE GENOMIC DNA]</scope>
    <source>
        <strain evidence="9 10">CY03</strain>
    </source>
</reference>
<dbReference type="InterPro" id="IPR037051">
    <property type="entry name" value="4-carb_acid_sugar_kinase_N_sf"/>
</dbReference>
<dbReference type="OrthoDB" id="7686359at2"/>
<dbReference type="Gene3D" id="3.40.980.20">
    <property type="entry name" value="Four-carbon acid sugar kinase, nucleotide binding domain"/>
    <property type="match status" value="1"/>
</dbReference>
<name>A0A399J0S9_9RHOB</name>
<comment type="similarity">
    <text evidence="1">Belongs to the four-carbon acid sugar kinase family.</text>
</comment>
<dbReference type="GO" id="GO:0016301">
    <property type="term" value="F:kinase activity"/>
    <property type="evidence" value="ECO:0007669"/>
    <property type="project" value="UniProtKB-KW"/>
</dbReference>
<dbReference type="Pfam" id="PF17042">
    <property type="entry name" value="NBD_C"/>
    <property type="match status" value="1"/>
</dbReference>
<evidence type="ECO:0000259" key="8">
    <source>
        <dbReference type="Pfam" id="PF17042"/>
    </source>
</evidence>
<evidence type="ECO:0000313" key="9">
    <source>
        <dbReference type="EMBL" id="RII38861.1"/>
    </source>
</evidence>
<gene>
    <name evidence="9" type="ORF">DL237_09215</name>
</gene>
<keyword evidence="5" id="KW-0067">ATP-binding</keyword>
<dbReference type="Proteomes" id="UP000265848">
    <property type="component" value="Unassembled WGS sequence"/>
</dbReference>
<organism evidence="9 10">
    <name type="scientific">Pseudooceanicola sediminis</name>
    <dbReference type="NCBI Taxonomy" id="2211117"/>
    <lineage>
        <taxon>Bacteria</taxon>
        <taxon>Pseudomonadati</taxon>
        <taxon>Pseudomonadota</taxon>
        <taxon>Alphaproteobacteria</taxon>
        <taxon>Rhodobacterales</taxon>
        <taxon>Paracoccaceae</taxon>
        <taxon>Pseudooceanicola</taxon>
    </lineage>
</organism>
<dbReference type="InterPro" id="IPR031475">
    <property type="entry name" value="NBD_C"/>
</dbReference>
<feature type="domain" description="Four-carbon acid sugar kinase N-terminal" evidence="7">
    <location>
        <begin position="5"/>
        <end position="230"/>
    </location>
</feature>
<sequence length="417" mass="43447">MGPVVFIGDDFTGASDTLATFARAGWRARLFLKPPSAAEAEGLEVVGLATALRAIGPDEARREIAGFWPSLAALHPSQVHLKVCSTFDSHPDIGSIGAAARALQEAFRPDLLAVIGGQPSLGRYAVFGTLFARGPDGVVYRIDRHPIMRDHPVTPMHEADLTRHLAAQGLTGLHLIGAPQIGDLQAALSGQAQVFLDAVSQEHIRRIGAALVLRGGRQLLIGSSSVAEALTWEAVERSPVPVTEVAPPNRNVLVFAGSRSALTRAQVAAAGRFSRLEVTAEALRGGGAVEAQAAAMLGQGAPVLLHLDPQSDYAMPPERLAALSSALLARVVARHPVGWLGIAGGDTSSRICAALNMTAIDYLAPIAPGVGLCRAVHRDAALDGMRLMLKGGQMGEDGLFNAFAALAADEGSQARSG</sequence>
<accession>A0A399J0S9</accession>
<evidence type="ECO:0000256" key="4">
    <source>
        <dbReference type="ARBA" id="ARBA00022777"/>
    </source>
</evidence>
<dbReference type="GO" id="GO:0005524">
    <property type="term" value="F:ATP binding"/>
    <property type="evidence" value="ECO:0007669"/>
    <property type="project" value="UniProtKB-KW"/>
</dbReference>
<keyword evidence="4 9" id="KW-0418">Kinase</keyword>